<dbReference type="EMBL" id="GGEC01039277">
    <property type="protein sequence ID" value="MBX19761.1"/>
    <property type="molecule type" value="Transcribed_RNA"/>
</dbReference>
<name>A0A2P2LP57_RHIMU</name>
<protein>
    <submittedName>
        <fullName evidence="1">Uncharacterized protein</fullName>
    </submittedName>
</protein>
<dbReference type="AlphaFoldDB" id="A0A2P2LP57"/>
<proteinExistence type="predicted"/>
<accession>A0A2P2LP57</accession>
<evidence type="ECO:0000313" key="1">
    <source>
        <dbReference type="EMBL" id="MBX19761.1"/>
    </source>
</evidence>
<sequence>MQYATSARGLVAETAAKIARMCFSFAGCST</sequence>
<reference evidence="1" key="1">
    <citation type="submission" date="2018-02" db="EMBL/GenBank/DDBJ databases">
        <title>Rhizophora mucronata_Transcriptome.</title>
        <authorList>
            <person name="Meera S.P."/>
            <person name="Sreeshan A."/>
            <person name="Augustine A."/>
        </authorList>
    </citation>
    <scope>NUCLEOTIDE SEQUENCE</scope>
    <source>
        <tissue evidence="1">Leaf</tissue>
    </source>
</reference>
<organism evidence="1">
    <name type="scientific">Rhizophora mucronata</name>
    <name type="common">Asiatic mangrove</name>
    <dbReference type="NCBI Taxonomy" id="61149"/>
    <lineage>
        <taxon>Eukaryota</taxon>
        <taxon>Viridiplantae</taxon>
        <taxon>Streptophyta</taxon>
        <taxon>Embryophyta</taxon>
        <taxon>Tracheophyta</taxon>
        <taxon>Spermatophyta</taxon>
        <taxon>Magnoliopsida</taxon>
        <taxon>eudicotyledons</taxon>
        <taxon>Gunneridae</taxon>
        <taxon>Pentapetalae</taxon>
        <taxon>rosids</taxon>
        <taxon>fabids</taxon>
        <taxon>Malpighiales</taxon>
        <taxon>Rhizophoraceae</taxon>
        <taxon>Rhizophora</taxon>
    </lineage>
</organism>